<dbReference type="EMBL" id="OX459122">
    <property type="protein sequence ID" value="CAI9106730.1"/>
    <property type="molecule type" value="Genomic_DNA"/>
</dbReference>
<dbReference type="AlphaFoldDB" id="A0AAV1DG64"/>
<keyword evidence="3" id="KW-1185">Reference proteome</keyword>
<name>A0AAV1DG64_OLDCO</name>
<proteinExistence type="predicted"/>
<accession>A0AAV1DG64</accession>
<gene>
    <name evidence="2" type="ORF">OLC1_LOCUS15185</name>
</gene>
<dbReference type="InterPro" id="IPR025836">
    <property type="entry name" value="Zn_knuckle_CX2CX4HX4C"/>
</dbReference>
<protein>
    <submittedName>
        <fullName evidence="2">OLC1v1005949C1</fullName>
    </submittedName>
</protein>
<evidence type="ECO:0000259" key="1">
    <source>
        <dbReference type="Pfam" id="PF14392"/>
    </source>
</evidence>
<dbReference type="Pfam" id="PF14392">
    <property type="entry name" value="zf-CCHC_4"/>
    <property type="match status" value="1"/>
</dbReference>
<evidence type="ECO:0000313" key="3">
    <source>
        <dbReference type="Proteomes" id="UP001161247"/>
    </source>
</evidence>
<organism evidence="2 3">
    <name type="scientific">Oldenlandia corymbosa var. corymbosa</name>
    <dbReference type="NCBI Taxonomy" id="529605"/>
    <lineage>
        <taxon>Eukaryota</taxon>
        <taxon>Viridiplantae</taxon>
        <taxon>Streptophyta</taxon>
        <taxon>Embryophyta</taxon>
        <taxon>Tracheophyta</taxon>
        <taxon>Spermatophyta</taxon>
        <taxon>Magnoliopsida</taxon>
        <taxon>eudicotyledons</taxon>
        <taxon>Gunneridae</taxon>
        <taxon>Pentapetalae</taxon>
        <taxon>asterids</taxon>
        <taxon>lamiids</taxon>
        <taxon>Gentianales</taxon>
        <taxon>Rubiaceae</taxon>
        <taxon>Rubioideae</taxon>
        <taxon>Spermacoceae</taxon>
        <taxon>Hedyotis-Oldenlandia complex</taxon>
        <taxon>Oldenlandia</taxon>
    </lineage>
</organism>
<reference evidence="2" key="1">
    <citation type="submission" date="2023-03" db="EMBL/GenBank/DDBJ databases">
        <authorList>
            <person name="Julca I."/>
        </authorList>
    </citation>
    <scope>NUCLEOTIDE SEQUENCE</scope>
</reference>
<dbReference type="Proteomes" id="UP001161247">
    <property type="component" value="Chromosome 5"/>
</dbReference>
<feature type="domain" description="Zinc knuckle CX2CX4HX4C" evidence="1">
    <location>
        <begin position="44"/>
        <end position="68"/>
    </location>
</feature>
<sequence>MDATSDDDGGFVGRFLRIRVSLDLDKPLRSSLEFTYKNFPRTCQSRYERLPSFWFLCGRIGHLEEICEDATSKSASVPPKYGPLLKASPPFSPFSTAYNHPSPIPLQIQRNHLPPLIHKTRKPL</sequence>
<evidence type="ECO:0000313" key="2">
    <source>
        <dbReference type="EMBL" id="CAI9106730.1"/>
    </source>
</evidence>